<dbReference type="Pfam" id="PF13440">
    <property type="entry name" value="Polysacc_synt_3"/>
    <property type="match status" value="1"/>
</dbReference>
<dbReference type="RefSeq" id="WP_099916426.1">
    <property type="nucleotide sequence ID" value="NZ_BMHS01000024.1"/>
</dbReference>
<feature type="transmembrane region" description="Helical" evidence="7">
    <location>
        <begin position="44"/>
        <end position="63"/>
    </location>
</feature>
<dbReference type="PANTHER" id="PTHR30250">
    <property type="entry name" value="PST FAMILY PREDICTED COLANIC ACID TRANSPORTER"/>
    <property type="match status" value="1"/>
</dbReference>
<gene>
    <name evidence="8" type="ORF">CR103_13045</name>
</gene>
<evidence type="ECO:0000313" key="9">
    <source>
        <dbReference type="Proteomes" id="UP000228593"/>
    </source>
</evidence>
<dbReference type="OrthoDB" id="5486360at2"/>
<feature type="transmembrane region" description="Helical" evidence="7">
    <location>
        <begin position="84"/>
        <end position="108"/>
    </location>
</feature>
<evidence type="ECO:0000256" key="2">
    <source>
        <dbReference type="ARBA" id="ARBA00007430"/>
    </source>
</evidence>
<dbReference type="GO" id="GO:0005886">
    <property type="term" value="C:plasma membrane"/>
    <property type="evidence" value="ECO:0007669"/>
    <property type="project" value="UniProtKB-SubCell"/>
</dbReference>
<feature type="transmembrane region" description="Helical" evidence="7">
    <location>
        <begin position="20"/>
        <end position="38"/>
    </location>
</feature>
<evidence type="ECO:0000256" key="1">
    <source>
        <dbReference type="ARBA" id="ARBA00004651"/>
    </source>
</evidence>
<evidence type="ECO:0000256" key="5">
    <source>
        <dbReference type="ARBA" id="ARBA00022989"/>
    </source>
</evidence>
<feature type="transmembrane region" description="Helical" evidence="7">
    <location>
        <begin position="352"/>
        <end position="375"/>
    </location>
</feature>
<proteinExistence type="inferred from homology"/>
<dbReference type="AlphaFoldDB" id="A0A2G8T0B9"/>
<dbReference type="PANTHER" id="PTHR30250:SF10">
    <property type="entry name" value="LIPOPOLYSACCHARIDE BIOSYNTHESIS PROTEIN WZXC"/>
    <property type="match status" value="1"/>
</dbReference>
<reference evidence="8 9" key="1">
    <citation type="submission" date="2017-10" db="EMBL/GenBank/DDBJ databases">
        <title>Massilia psychrophilum sp. nov., a novel purple-pigmented bacterium isolated from Tianshan glacier, Xinjiang Municipality, China.</title>
        <authorList>
            <person name="Wang H."/>
        </authorList>
    </citation>
    <scope>NUCLEOTIDE SEQUENCE [LARGE SCALE GENOMIC DNA]</scope>
    <source>
        <strain evidence="8 9">JCM 30813</strain>
    </source>
</reference>
<evidence type="ECO:0000313" key="8">
    <source>
        <dbReference type="EMBL" id="PIL39403.1"/>
    </source>
</evidence>
<accession>A0A2G8T0B9</accession>
<comment type="similarity">
    <text evidence="2">Belongs to the polysaccharide synthase family.</text>
</comment>
<feature type="transmembrane region" description="Helical" evidence="7">
    <location>
        <begin position="148"/>
        <end position="165"/>
    </location>
</feature>
<sequence length="498" mass="54248">MEKINDEIAKGAMWMVAFKLIDRGVGLVSTIVLARLLAPADFGLIAIAMMLIGALQLLFAFNFDVHLIQKADAGRDQFDTVWTFNVLFGMLCAALLAVLAHFVAVFYREPRLEAVVYTLAVGCFAAGFANIGPVIFRREMRFDREFNYMLCKRLAPVLVTIPIAFWLRSYWALAIGQLTGTLAAVLLSYYVSAYRPRFSLKARSELFHASKWLFINNLLSFLNGRAAEFVIGKFAGVAGLGIYTVSSEISTLPTTELVAPINRAAFPGYSRLAHDIDQLRNSFLGVISAIALFALPAGIGIAAVADLMVPAVLGWKWLSAIPLIQVLAVYGVLTALQTNIGYVYLAVGRPRLITAVAGAQFVVLFTLLLPATWYWGATGAAWSFLITAICMVPVNQVLIARQLHLSAFAYGARLWRPALASLIMAFALLGLKRQLALGDETPAYVLALLLCVAAGAAVYAATLYLLWRMSGRPDGAERACLDRAGDAVRKLGLRLNLV</sequence>
<dbReference type="InterPro" id="IPR050833">
    <property type="entry name" value="Poly_Biosynth_Transport"/>
</dbReference>
<dbReference type="EMBL" id="PDOB01000019">
    <property type="protein sequence ID" value="PIL39403.1"/>
    <property type="molecule type" value="Genomic_DNA"/>
</dbReference>
<evidence type="ECO:0000256" key="4">
    <source>
        <dbReference type="ARBA" id="ARBA00022692"/>
    </source>
</evidence>
<feature type="transmembrane region" description="Helical" evidence="7">
    <location>
        <begin position="412"/>
        <end position="431"/>
    </location>
</feature>
<keyword evidence="6 7" id="KW-0472">Membrane</keyword>
<evidence type="ECO:0000256" key="7">
    <source>
        <dbReference type="SAM" id="Phobius"/>
    </source>
</evidence>
<feature type="transmembrane region" description="Helical" evidence="7">
    <location>
        <begin position="171"/>
        <end position="191"/>
    </location>
</feature>
<feature type="transmembrane region" description="Helical" evidence="7">
    <location>
        <begin position="283"/>
        <end position="305"/>
    </location>
</feature>
<evidence type="ECO:0000256" key="6">
    <source>
        <dbReference type="ARBA" id="ARBA00023136"/>
    </source>
</evidence>
<dbReference type="Proteomes" id="UP000228593">
    <property type="component" value="Unassembled WGS sequence"/>
</dbReference>
<feature type="transmembrane region" description="Helical" evidence="7">
    <location>
        <begin position="114"/>
        <end position="136"/>
    </location>
</feature>
<name>A0A2G8T0B9_9BURK</name>
<keyword evidence="9" id="KW-1185">Reference proteome</keyword>
<comment type="subcellular location">
    <subcellularLocation>
        <location evidence="1">Cell membrane</location>
        <topology evidence="1">Multi-pass membrane protein</topology>
    </subcellularLocation>
</comment>
<dbReference type="CDD" id="cd13127">
    <property type="entry name" value="MATE_tuaB_like"/>
    <property type="match status" value="1"/>
</dbReference>
<comment type="caution">
    <text evidence="8">The sequence shown here is derived from an EMBL/GenBank/DDBJ whole genome shotgun (WGS) entry which is preliminary data.</text>
</comment>
<organism evidence="8 9">
    <name type="scientific">Massilia psychrophila</name>
    <dbReference type="NCBI Taxonomy" id="1603353"/>
    <lineage>
        <taxon>Bacteria</taxon>
        <taxon>Pseudomonadati</taxon>
        <taxon>Pseudomonadota</taxon>
        <taxon>Betaproteobacteria</taxon>
        <taxon>Burkholderiales</taxon>
        <taxon>Oxalobacteraceae</taxon>
        <taxon>Telluria group</taxon>
        <taxon>Massilia</taxon>
    </lineage>
</organism>
<feature type="transmembrane region" description="Helical" evidence="7">
    <location>
        <begin position="317"/>
        <end position="345"/>
    </location>
</feature>
<keyword evidence="3" id="KW-1003">Cell membrane</keyword>
<keyword evidence="5 7" id="KW-1133">Transmembrane helix</keyword>
<protein>
    <submittedName>
        <fullName evidence="8">Uncharacterized protein</fullName>
    </submittedName>
</protein>
<feature type="transmembrane region" description="Helical" evidence="7">
    <location>
        <begin position="381"/>
        <end position="400"/>
    </location>
</feature>
<keyword evidence="4 7" id="KW-0812">Transmembrane</keyword>
<evidence type="ECO:0000256" key="3">
    <source>
        <dbReference type="ARBA" id="ARBA00022475"/>
    </source>
</evidence>
<feature type="transmembrane region" description="Helical" evidence="7">
    <location>
        <begin position="443"/>
        <end position="467"/>
    </location>
</feature>